<organism evidence="1 2">
    <name type="scientific">Fluctibacter halophilus</name>
    <dbReference type="NCBI Taxonomy" id="226011"/>
    <lineage>
        <taxon>Bacteria</taxon>
        <taxon>Pseudomonadati</taxon>
        <taxon>Pseudomonadota</taxon>
        <taxon>Gammaproteobacteria</taxon>
        <taxon>Alteromonadales</taxon>
        <taxon>Alteromonadaceae</taxon>
        <taxon>Fluctibacter</taxon>
    </lineage>
</organism>
<gene>
    <name evidence="1" type="ORF">LJ739_06705</name>
</gene>
<name>A0ABS8G739_9ALTE</name>
<dbReference type="RefSeq" id="WP_229158351.1">
    <property type="nucleotide sequence ID" value="NZ_JAJEWP010000001.1"/>
</dbReference>
<comment type="caution">
    <text evidence="1">The sequence shown here is derived from an EMBL/GenBank/DDBJ whole genome shotgun (WGS) entry which is preliminary data.</text>
</comment>
<sequence length="130" mass="14202">MAIGSPGAPSEGAAHFVLDGKHRQYDAYIDLVMMFDNTWSLDCRYREIGTTGKWAWLIGPDIDGSNLLTGVDADNAMHNALSIINDEIKRVFGGDVKPIPENGIQRLEWIVTNAISESGNVLSMQLPGEV</sequence>
<evidence type="ECO:0000313" key="2">
    <source>
        <dbReference type="Proteomes" id="UP001520878"/>
    </source>
</evidence>
<dbReference type="EMBL" id="JAJEWP010000001">
    <property type="protein sequence ID" value="MCC2615926.1"/>
    <property type="molecule type" value="Genomic_DNA"/>
</dbReference>
<accession>A0ABS8G739</accession>
<reference evidence="1 2" key="1">
    <citation type="submission" date="2021-10" db="EMBL/GenBank/DDBJ databases">
        <title>Draft genome of Aestuariibacter halophilus JC2043.</title>
        <authorList>
            <person name="Emsley S.A."/>
            <person name="Pfannmuller K.M."/>
            <person name="Ushijima B."/>
            <person name="Saw J.H."/>
            <person name="Videau P."/>
        </authorList>
    </citation>
    <scope>NUCLEOTIDE SEQUENCE [LARGE SCALE GENOMIC DNA]</scope>
    <source>
        <strain evidence="1 2">JC2043</strain>
    </source>
</reference>
<evidence type="ECO:0000313" key="1">
    <source>
        <dbReference type="EMBL" id="MCC2615926.1"/>
    </source>
</evidence>
<dbReference type="Proteomes" id="UP001520878">
    <property type="component" value="Unassembled WGS sequence"/>
</dbReference>
<proteinExistence type="predicted"/>
<keyword evidence="2" id="KW-1185">Reference proteome</keyword>
<protein>
    <submittedName>
        <fullName evidence="1">Uncharacterized protein</fullName>
    </submittedName>
</protein>